<dbReference type="PANTHER" id="PTHR32179">
    <property type="entry name" value="NICOTINATE-NUCLEOTIDE PYROPHOSPHORYLASE [CARBOXYLATING]"/>
    <property type="match status" value="1"/>
</dbReference>
<dbReference type="PANTHER" id="PTHR32179:SF3">
    <property type="entry name" value="NICOTINATE-NUCLEOTIDE PYROPHOSPHORYLASE [CARBOXYLATING]"/>
    <property type="match status" value="1"/>
</dbReference>
<keyword evidence="7" id="KW-0808">Transferase</keyword>
<keyword evidence="9" id="KW-0234">DNA repair</keyword>
<keyword evidence="10" id="KW-0539">Nucleus</keyword>
<sequence>MAQYAHLLATNYKALVAQYLAEDVPSFDYGGYVVGEQDQMAILYCKAEGVVAGVPFFDEVFKQLDCKVEWTCKEGDWLKPEGKLEIARVYGSARNILLGERTALNIISRCSGIALRARMVSELQKEKGFKGVIAATRKTTPGFRLVEKYGVLVGGLDTHRMDLSSMVMLKDNHIWSSGSITKAVQNARSVCGFALKIEVECQSEQEADEAIEAGADIVMLDNFTGEGLKLAAKSIKERWAVKGKTHFLIESSGGITYETCAGYFCQDIDVLSMSTITQGVPHNVLGSYVEVETRYTIAKRNEYLFLLTDLCLVWFEYGTFERMKQDALRELGMEIKDTAAMDLILNRVKATLAAKVLDFDIKTATGHVKVHLPLEKCIQNDIATLSWVFHCTLLEQENQSKDYLSGPQFILQHFIIPSQTIINYFTENVLEDLPDKFRVTRAASIYTNQSLAYLSNLLINATNGTSVSESQELTSEESQQILELRRKQEQEREKELKRKRDLEEYNLKQQQKSTAPKRLKRL</sequence>
<dbReference type="InterPro" id="IPR022412">
    <property type="entry name" value="Quinolinate_PRibosylTrfase_N"/>
</dbReference>
<dbReference type="CDD" id="cd01572">
    <property type="entry name" value="QPRTase"/>
    <property type="match status" value="1"/>
</dbReference>
<feature type="domain" description="XLF-like N-terminal" evidence="14">
    <location>
        <begin position="297"/>
        <end position="392"/>
    </location>
</feature>
<evidence type="ECO:0000259" key="14">
    <source>
        <dbReference type="Pfam" id="PF09302"/>
    </source>
</evidence>
<protein>
    <recommendedName>
        <fullName evidence="4">nicotinate-nucleotide diphosphorylase (carboxylating)</fullName>
        <ecNumber evidence="4">2.4.2.19</ecNumber>
    </recommendedName>
</protein>
<evidence type="ECO:0000256" key="4">
    <source>
        <dbReference type="ARBA" id="ARBA00011944"/>
    </source>
</evidence>
<evidence type="ECO:0000256" key="11">
    <source>
        <dbReference type="SAM" id="MobiDB-lite"/>
    </source>
</evidence>
<evidence type="ECO:0000256" key="3">
    <source>
        <dbReference type="ARBA" id="ARBA00009400"/>
    </source>
</evidence>
<dbReference type="InterPro" id="IPR015381">
    <property type="entry name" value="XLF-like_N"/>
</dbReference>
<evidence type="ECO:0000256" key="10">
    <source>
        <dbReference type="ARBA" id="ARBA00023242"/>
    </source>
</evidence>
<evidence type="ECO:0000256" key="7">
    <source>
        <dbReference type="ARBA" id="ARBA00022679"/>
    </source>
</evidence>
<dbReference type="InterPro" id="IPR036068">
    <property type="entry name" value="Nicotinate_pribotase-like_C"/>
</dbReference>
<dbReference type="EC" id="2.4.2.19" evidence="4"/>
<dbReference type="EMBL" id="BAABUK010000023">
    <property type="protein sequence ID" value="GAA5814871.1"/>
    <property type="molecule type" value="Genomic_DNA"/>
</dbReference>
<feature type="domain" description="Quinolinate phosphoribosyl transferase N-terminal" evidence="13">
    <location>
        <begin position="37"/>
        <end position="111"/>
    </location>
</feature>
<dbReference type="InterPro" id="IPR002638">
    <property type="entry name" value="Quinolinate_PRibosylTrfase_C"/>
</dbReference>
<evidence type="ECO:0000259" key="13">
    <source>
        <dbReference type="Pfam" id="PF02749"/>
    </source>
</evidence>
<evidence type="ECO:0000256" key="8">
    <source>
        <dbReference type="ARBA" id="ARBA00022763"/>
    </source>
</evidence>
<dbReference type="InterPro" id="IPR038051">
    <property type="entry name" value="XRCC4-like_N_sf"/>
</dbReference>
<dbReference type="NCBIfam" id="TIGR00078">
    <property type="entry name" value="nadC"/>
    <property type="match status" value="1"/>
</dbReference>
<gene>
    <name evidence="15" type="ORF">MFLAVUS_008374</name>
</gene>
<evidence type="ECO:0000256" key="1">
    <source>
        <dbReference type="ARBA" id="ARBA00004123"/>
    </source>
</evidence>
<comment type="pathway">
    <text evidence="2">Cofactor biosynthesis; NAD(+) biosynthesis; nicotinate D-ribonucleotide from quinolinate: step 1/1.</text>
</comment>
<organism evidence="15 16">
    <name type="scientific">Mucor flavus</name>
    <dbReference type="NCBI Taxonomy" id="439312"/>
    <lineage>
        <taxon>Eukaryota</taxon>
        <taxon>Fungi</taxon>
        <taxon>Fungi incertae sedis</taxon>
        <taxon>Mucoromycota</taxon>
        <taxon>Mucoromycotina</taxon>
        <taxon>Mucoromycetes</taxon>
        <taxon>Mucorales</taxon>
        <taxon>Mucorineae</taxon>
        <taxon>Mucoraceae</taxon>
        <taxon>Mucor</taxon>
    </lineage>
</organism>
<dbReference type="Proteomes" id="UP001473302">
    <property type="component" value="Unassembled WGS sequence"/>
</dbReference>
<comment type="caution">
    <text evidence="15">The sequence shown here is derived from an EMBL/GenBank/DDBJ whole genome shotgun (WGS) entry which is preliminary data.</text>
</comment>
<reference evidence="15 16" key="1">
    <citation type="submission" date="2024-04" db="EMBL/GenBank/DDBJ databases">
        <title>genome sequences of Mucor flavus KT1a and Helicostylum pulchrum KT1b strains isolated from the surface of a dry-aged beef.</title>
        <authorList>
            <person name="Toyotome T."/>
            <person name="Hosono M."/>
            <person name="Torimaru M."/>
            <person name="Fukuda K."/>
            <person name="Mikami N."/>
        </authorList>
    </citation>
    <scope>NUCLEOTIDE SEQUENCE [LARGE SCALE GENOMIC DNA]</scope>
    <source>
        <strain evidence="15 16">KT1a</strain>
    </source>
</reference>
<comment type="similarity">
    <text evidence="3">Belongs to the NadC/ModD family.</text>
</comment>
<feature type="domain" description="Quinolinate phosphoribosyl transferase C-terminal" evidence="12">
    <location>
        <begin position="117"/>
        <end position="281"/>
    </location>
</feature>
<evidence type="ECO:0000256" key="2">
    <source>
        <dbReference type="ARBA" id="ARBA00004893"/>
    </source>
</evidence>
<feature type="region of interest" description="Disordered" evidence="11">
    <location>
        <begin position="484"/>
        <end position="522"/>
    </location>
</feature>
<dbReference type="Gene3D" id="3.90.1170.20">
    <property type="entry name" value="Quinolinate phosphoribosyl transferase, N-terminal domain"/>
    <property type="match status" value="1"/>
</dbReference>
<dbReference type="InterPro" id="IPR037128">
    <property type="entry name" value="Quinolinate_PRibosylTase_N_sf"/>
</dbReference>
<evidence type="ECO:0000313" key="16">
    <source>
        <dbReference type="Proteomes" id="UP001473302"/>
    </source>
</evidence>
<name>A0ABP9Z6W3_9FUNG</name>
<dbReference type="InterPro" id="IPR004393">
    <property type="entry name" value="NadC"/>
</dbReference>
<evidence type="ECO:0000256" key="6">
    <source>
        <dbReference type="ARBA" id="ARBA00022676"/>
    </source>
</evidence>
<keyword evidence="5" id="KW-0662">Pyridine nucleotide biosynthesis</keyword>
<dbReference type="Pfam" id="PF02749">
    <property type="entry name" value="QRPTase_N"/>
    <property type="match status" value="1"/>
</dbReference>
<keyword evidence="8" id="KW-0227">DNA damage</keyword>
<evidence type="ECO:0000256" key="9">
    <source>
        <dbReference type="ARBA" id="ARBA00023204"/>
    </source>
</evidence>
<dbReference type="Gene3D" id="2.170.210.10">
    <property type="entry name" value="DNA double-strand break repair and VJ recombination XRCC4, N-terminal"/>
    <property type="match status" value="1"/>
</dbReference>
<keyword evidence="6" id="KW-0328">Glycosyltransferase</keyword>
<dbReference type="InterPro" id="IPR013785">
    <property type="entry name" value="Aldolase_TIM"/>
</dbReference>
<proteinExistence type="inferred from homology"/>
<accession>A0ABP9Z6W3</accession>
<comment type="subcellular location">
    <subcellularLocation>
        <location evidence="1">Nucleus</location>
    </subcellularLocation>
</comment>
<dbReference type="Pfam" id="PF09302">
    <property type="entry name" value="XLF"/>
    <property type="match status" value="1"/>
</dbReference>
<evidence type="ECO:0000256" key="5">
    <source>
        <dbReference type="ARBA" id="ARBA00022642"/>
    </source>
</evidence>
<dbReference type="SUPFAM" id="SSF51690">
    <property type="entry name" value="Nicotinate/Quinolinate PRTase C-terminal domain-like"/>
    <property type="match status" value="1"/>
</dbReference>
<keyword evidence="16" id="KW-1185">Reference proteome</keyword>
<dbReference type="Pfam" id="PF01729">
    <property type="entry name" value="QRPTase_C"/>
    <property type="match status" value="1"/>
</dbReference>
<evidence type="ECO:0000259" key="12">
    <source>
        <dbReference type="Pfam" id="PF01729"/>
    </source>
</evidence>
<dbReference type="InterPro" id="IPR027277">
    <property type="entry name" value="NadC/ModD"/>
</dbReference>
<evidence type="ECO:0000313" key="15">
    <source>
        <dbReference type="EMBL" id="GAA5814871.1"/>
    </source>
</evidence>
<feature type="compositionally biased region" description="Basic and acidic residues" evidence="11">
    <location>
        <begin position="484"/>
        <end position="506"/>
    </location>
</feature>
<dbReference type="Gene3D" id="3.20.20.70">
    <property type="entry name" value="Aldolase class I"/>
    <property type="match status" value="1"/>
</dbReference>
<dbReference type="SUPFAM" id="SSF54675">
    <property type="entry name" value="Nicotinate/Quinolinate PRTase N-terminal domain-like"/>
    <property type="match status" value="1"/>
</dbReference>